<dbReference type="FunFam" id="2.60.40.10:FF:000270">
    <property type="entry name" value="Cell surface protein"/>
    <property type="match status" value="1"/>
</dbReference>
<dbReference type="SUPFAM" id="SSF82171">
    <property type="entry name" value="DPP6 N-terminal domain-like"/>
    <property type="match status" value="1"/>
</dbReference>
<proteinExistence type="predicted"/>
<dbReference type="InterPro" id="IPR011042">
    <property type="entry name" value="6-blade_b-propeller_TolB-like"/>
</dbReference>
<name>A0A2A2HY69_9EURY</name>
<dbReference type="InterPro" id="IPR000601">
    <property type="entry name" value="PKD_dom"/>
</dbReference>
<evidence type="ECO:0000313" key="3">
    <source>
        <dbReference type="Proteomes" id="UP000218164"/>
    </source>
</evidence>
<dbReference type="Pfam" id="PF18911">
    <property type="entry name" value="PKD_4"/>
    <property type="match status" value="1"/>
</dbReference>
<accession>A0A2A2HY69</accession>
<reference evidence="2 3" key="1">
    <citation type="journal article" date="2017" name="BMC Genomics">
        <title>Genomic analysis of methanogenic archaea reveals a shift towards energy conservation.</title>
        <authorList>
            <person name="Gilmore S.P."/>
            <person name="Henske J.K."/>
            <person name="Sexton J.A."/>
            <person name="Solomon K.V."/>
            <person name="Seppala S."/>
            <person name="Yoo J.I."/>
            <person name="Huyett L.M."/>
            <person name="Pressman A."/>
            <person name="Cogan J.Z."/>
            <person name="Kivenson V."/>
            <person name="Peng X."/>
            <person name="Tan Y."/>
            <person name="Valentine D.L."/>
            <person name="O'Malley M.A."/>
        </authorList>
    </citation>
    <scope>NUCLEOTIDE SEQUENCE [LARGE SCALE GENOMIC DNA]</scope>
    <source>
        <strain evidence="2 3">MC-15</strain>
    </source>
</reference>
<dbReference type="SUPFAM" id="SSF69304">
    <property type="entry name" value="Tricorn protease N-terminal domain"/>
    <property type="match status" value="1"/>
</dbReference>
<evidence type="ECO:0000259" key="1">
    <source>
        <dbReference type="PROSITE" id="PS50093"/>
    </source>
</evidence>
<dbReference type="InterPro" id="IPR013783">
    <property type="entry name" value="Ig-like_fold"/>
</dbReference>
<gene>
    <name evidence="2" type="ORF">ASJ81_14185</name>
</gene>
<dbReference type="PANTHER" id="PTHR36842">
    <property type="entry name" value="PROTEIN TOLB HOMOLOG"/>
    <property type="match status" value="1"/>
</dbReference>
<evidence type="ECO:0000313" key="2">
    <source>
        <dbReference type="EMBL" id="PAV14367.1"/>
    </source>
</evidence>
<dbReference type="InterPro" id="IPR022409">
    <property type="entry name" value="PKD/Chitinase_dom"/>
</dbReference>
<comment type="caution">
    <text evidence="2">The sequence shown here is derived from an EMBL/GenBank/DDBJ whole genome shotgun (WGS) entry which is preliminary data.</text>
</comment>
<dbReference type="Gene3D" id="2.120.10.30">
    <property type="entry name" value="TolB, C-terminal domain"/>
    <property type="match status" value="1"/>
</dbReference>
<dbReference type="Gene3D" id="2.60.40.10">
    <property type="entry name" value="Immunoglobulins"/>
    <property type="match status" value="1"/>
</dbReference>
<keyword evidence="3" id="KW-1185">Reference proteome</keyword>
<dbReference type="PROSITE" id="PS50093">
    <property type="entry name" value="PKD"/>
    <property type="match status" value="1"/>
</dbReference>
<dbReference type="PANTHER" id="PTHR36842:SF1">
    <property type="entry name" value="PROTEIN TOLB"/>
    <property type="match status" value="1"/>
</dbReference>
<feature type="domain" description="PKD" evidence="1">
    <location>
        <begin position="230"/>
        <end position="294"/>
    </location>
</feature>
<sequence length="308" mass="34449">MYNLSTKKETPITTNGSASNPKIYENRIIWKDYRNGDIQNFSNSDIFVYDISTQNETQITSNISDGLTPDIYGDKIVWCANRHESENSDIYIYDLSTSSETQINGNESIKGGLAIFGDKIVWAEYHDEKSIIYMYNLSTSKKTQIATSSNQPYSFAIYEDKVVWAESHNSLVIYMYDFSTQKKIQITTNGSSPLEPVIYGDKIVWIGGRNGNSGIYMCVVSKEGQEPLKPVADFSAVPTYGMAPLKVLFTDNSTGGPTSWIWDFGDGINSKHALNATHTFTEPGKYNISLIVMNPTFGSKHIPTSKYS</sequence>
<dbReference type="AlphaFoldDB" id="A0A2A2HY69"/>
<dbReference type="Proteomes" id="UP000218164">
    <property type="component" value="Unassembled WGS sequence"/>
</dbReference>
<organism evidence="2 3">
    <name type="scientific">Methanosarcina spelaei</name>
    <dbReference type="NCBI Taxonomy" id="1036679"/>
    <lineage>
        <taxon>Archaea</taxon>
        <taxon>Methanobacteriati</taxon>
        <taxon>Methanobacteriota</taxon>
        <taxon>Stenosarchaea group</taxon>
        <taxon>Methanomicrobia</taxon>
        <taxon>Methanosarcinales</taxon>
        <taxon>Methanosarcinaceae</taxon>
        <taxon>Methanosarcina</taxon>
    </lineage>
</organism>
<dbReference type="NCBIfam" id="TIGR04275">
    <property type="entry name" value="beta_prop_Msarc"/>
    <property type="match status" value="5"/>
</dbReference>
<dbReference type="SMART" id="SM00089">
    <property type="entry name" value="PKD"/>
    <property type="match status" value="1"/>
</dbReference>
<dbReference type="CDD" id="cd00146">
    <property type="entry name" value="PKD"/>
    <property type="match status" value="1"/>
</dbReference>
<protein>
    <recommendedName>
        <fullName evidence="1">PKD domain-containing protein</fullName>
    </recommendedName>
</protein>
<dbReference type="EMBL" id="LMVP01000012">
    <property type="protein sequence ID" value="PAV14367.1"/>
    <property type="molecule type" value="Genomic_DNA"/>
</dbReference>
<dbReference type="InterPro" id="IPR027618">
    <property type="entry name" value="Beta_prop_Msarc"/>
</dbReference>